<reference evidence="2 3" key="1">
    <citation type="submission" date="2024-03" db="EMBL/GenBank/DDBJ databases">
        <title>Human intestinal bacterial collection.</title>
        <authorList>
            <person name="Pauvert C."/>
            <person name="Hitch T.C.A."/>
            <person name="Clavel T."/>
        </authorList>
    </citation>
    <scope>NUCLEOTIDE SEQUENCE [LARGE SCALE GENOMIC DNA]</scope>
    <source>
        <strain evidence="2 3">CLA-AA-H81</strain>
    </source>
</reference>
<dbReference type="NCBIfam" id="NF038011">
    <property type="entry name" value="PelF"/>
    <property type="match status" value="1"/>
</dbReference>
<dbReference type="InterPro" id="IPR047691">
    <property type="entry name" value="PelF-like"/>
</dbReference>
<name>A0ABV1CXX3_9FIRM</name>
<dbReference type="EMBL" id="JBBMEU010000068">
    <property type="protein sequence ID" value="MEQ2422990.1"/>
    <property type="molecule type" value="Genomic_DNA"/>
</dbReference>
<dbReference type="Proteomes" id="UP001433088">
    <property type="component" value="Unassembled WGS sequence"/>
</dbReference>
<keyword evidence="3" id="KW-1185">Reference proteome</keyword>
<gene>
    <name evidence="2" type="primary">pelF</name>
    <name evidence="2" type="ORF">WMO23_09660</name>
</gene>
<protein>
    <submittedName>
        <fullName evidence="2">GT4 family glycosyltransferase PelF</fullName>
    </submittedName>
</protein>
<dbReference type="PANTHER" id="PTHR12526">
    <property type="entry name" value="GLYCOSYLTRANSFERASE"/>
    <property type="match status" value="1"/>
</dbReference>
<dbReference type="InterPro" id="IPR022622">
    <property type="entry name" value="DUF3492"/>
</dbReference>
<evidence type="ECO:0000313" key="2">
    <source>
        <dbReference type="EMBL" id="MEQ2422990.1"/>
    </source>
</evidence>
<sequence>MKICLLTEGSYPYVVGGVSSWVQMLMTGLPEFEFTVYAVGAEEKDRGKFKYTLPNNCTEIQEEFLDKILALRSPGMQENILNNQQRQVLLELVRGDSPIDMAGLVDIFRSCTWKNPLDIFMSSDFFEVIRRVYRERYDYLPFTDFFWTLRSMLLPLFYLVQRDLPEADIYHSVATGYCGIIGSMAAEVYHKPFILTEHGIYCREREAEIIKSDWAKGDFKIIWSNYFYNLAKIAYKRASKVYTLFEHNARIEADLGCDPQKIHVVPNGIHMERFSGIPKLKDHGGTINIGAVVRIVPIKDILTLIRSFFLVHQEMPDTYLYIMGNMEEDPEYVVTCKRTTQLLNLESAVEFTGTVQVTEYMPKMDIIVQSSISEGQPLSVLEAFAAHRPVIATDVGCCRELIYGDSTDSLGIAGAVVPPMDFNSMAREILRLARDFELRFQMAEVGYERTKRNYTYEQFIDSYRNIYLQEGKAKWLV</sequence>
<dbReference type="SUPFAM" id="SSF53756">
    <property type="entry name" value="UDP-Glycosyltransferase/glycogen phosphorylase"/>
    <property type="match status" value="1"/>
</dbReference>
<organism evidence="2 3">
    <name type="scientific">Megasphaera intestinihominis</name>
    <dbReference type="NCBI Taxonomy" id="3133159"/>
    <lineage>
        <taxon>Bacteria</taxon>
        <taxon>Bacillati</taxon>
        <taxon>Bacillota</taxon>
        <taxon>Negativicutes</taxon>
        <taxon>Veillonellales</taxon>
        <taxon>Veillonellaceae</taxon>
        <taxon>Megasphaera</taxon>
    </lineage>
</organism>
<proteinExistence type="predicted"/>
<dbReference type="Pfam" id="PF11997">
    <property type="entry name" value="DUF3492"/>
    <property type="match status" value="1"/>
</dbReference>
<dbReference type="Pfam" id="PF13692">
    <property type="entry name" value="Glyco_trans_1_4"/>
    <property type="match status" value="1"/>
</dbReference>
<dbReference type="Gene3D" id="3.40.50.2000">
    <property type="entry name" value="Glycogen Phosphorylase B"/>
    <property type="match status" value="2"/>
</dbReference>
<comment type="caution">
    <text evidence="2">The sequence shown here is derived from an EMBL/GenBank/DDBJ whole genome shotgun (WGS) entry which is preliminary data.</text>
</comment>
<evidence type="ECO:0000259" key="1">
    <source>
        <dbReference type="Pfam" id="PF11997"/>
    </source>
</evidence>
<feature type="domain" description="DUF3492" evidence="1">
    <location>
        <begin position="1"/>
        <end position="259"/>
    </location>
</feature>
<dbReference type="RefSeq" id="WP_292281358.1">
    <property type="nucleotide sequence ID" value="NZ_JBBMEU010000068.1"/>
</dbReference>
<evidence type="ECO:0000313" key="3">
    <source>
        <dbReference type="Proteomes" id="UP001433088"/>
    </source>
</evidence>
<accession>A0ABV1CXX3</accession>
<dbReference type="PANTHER" id="PTHR12526:SF608">
    <property type="entry name" value="PELF"/>
    <property type="match status" value="1"/>
</dbReference>